<protein>
    <submittedName>
        <fullName evidence="2">Uncharacterized protein</fullName>
    </submittedName>
</protein>
<proteinExistence type="predicted"/>
<dbReference type="eggNOG" id="ENOG5032K3E">
    <property type="taxonomic scope" value="Bacteria"/>
</dbReference>
<sequence>MAVVFDNDQLKHVATMQQVQQAAQAGSALIALWPLSTAQRLGNDAKYTENLQVRVTWAAARVLTGQDVTLADAEFVYEGATDIPGRPQEVVDALLAVNDAYERLEDYSRTGDVSLVMTAAEELNSGWSESAAKAVAATLERIEACVPDCRGDGSSEVGAVSRRLAFVIAASTALLVEVSDYGKSVDDPLLPDCVEGEPKSSGVADISCQQAGRRAAVLMLYLNELCERVILPRLALTDVQFCQIVEECAEFEGASPSVEAVAEVLAPLAQAEWVRHHDEIVFDPVAAKKAASEKEEQRKKAALAEKFKDVPEDKNKPPVEL</sequence>
<evidence type="ECO:0000313" key="2">
    <source>
        <dbReference type="EMBL" id="KFI45118.1"/>
    </source>
</evidence>
<feature type="region of interest" description="Disordered" evidence="1">
    <location>
        <begin position="293"/>
        <end position="321"/>
    </location>
</feature>
<comment type="caution">
    <text evidence="2">The sequence shown here is derived from an EMBL/GenBank/DDBJ whole genome shotgun (WGS) entry which is preliminary data.</text>
</comment>
<evidence type="ECO:0000313" key="3">
    <source>
        <dbReference type="Proteomes" id="UP000029096"/>
    </source>
</evidence>
<accession>A0A086ZF18</accession>
<evidence type="ECO:0000256" key="1">
    <source>
        <dbReference type="SAM" id="MobiDB-lite"/>
    </source>
</evidence>
<dbReference type="AlphaFoldDB" id="A0A086ZF18"/>
<gene>
    <name evidence="2" type="ORF">BBOH_1380</name>
</gene>
<reference evidence="2 3" key="1">
    <citation type="submission" date="2014-03" db="EMBL/GenBank/DDBJ databases">
        <title>Genomics of Bifidobacteria.</title>
        <authorList>
            <person name="Ventura M."/>
            <person name="Milani C."/>
            <person name="Lugli G.A."/>
        </authorList>
    </citation>
    <scope>NUCLEOTIDE SEQUENCE [LARGE SCALE GENOMIC DNA]</scope>
    <source>
        <strain evidence="2 3">DSM 22767</strain>
    </source>
</reference>
<dbReference type="RefSeq" id="WP_033521582.1">
    <property type="nucleotide sequence ID" value="NZ_JDUS01000009.1"/>
</dbReference>
<dbReference type="OrthoDB" id="3238275at2"/>
<dbReference type="EMBL" id="JGYP01000004">
    <property type="protein sequence ID" value="KFI45118.1"/>
    <property type="molecule type" value="Genomic_DNA"/>
</dbReference>
<dbReference type="Proteomes" id="UP000029096">
    <property type="component" value="Unassembled WGS sequence"/>
</dbReference>
<organism evidence="2 3">
    <name type="scientific">Bifidobacterium bohemicum DSM 22767</name>
    <dbReference type="NCBI Taxonomy" id="1437606"/>
    <lineage>
        <taxon>Bacteria</taxon>
        <taxon>Bacillati</taxon>
        <taxon>Actinomycetota</taxon>
        <taxon>Actinomycetes</taxon>
        <taxon>Bifidobacteriales</taxon>
        <taxon>Bifidobacteriaceae</taxon>
        <taxon>Bifidobacterium</taxon>
    </lineage>
</organism>
<keyword evidence="3" id="KW-1185">Reference proteome</keyword>
<name>A0A086ZF18_9BIFI</name>